<gene>
    <name evidence="1" type="ORF">GbCGDNIH3_0335</name>
</gene>
<dbReference type="AlphaFoldDB" id="A0AAN0VEX2"/>
<reference evidence="2" key="1">
    <citation type="submission" date="2012-06" db="EMBL/GenBank/DDBJ databases">
        <title>Genome analysis of multiple Granulibacter bethesdensis isolates demonstrates substantial genome diversity.</title>
        <authorList>
            <person name="Greenberg D.E."/>
            <person name="Porcella S.F."/>
            <person name="Zarember K."/>
            <person name="Zelazny A.M."/>
            <person name="Bruno D."/>
            <person name="Martens C."/>
            <person name="Barbian K.D."/>
            <person name="Jaske E."/>
            <person name="Holland S.M."/>
        </authorList>
    </citation>
    <scope>NUCLEOTIDE SEQUENCE [LARGE SCALE GENOMIC DNA]</scope>
    <source>
        <strain evidence="2">CGDNIH3</strain>
    </source>
</reference>
<dbReference type="KEGG" id="gbc:GbCGDNIH3_0335"/>
<organism evidence="1 2">
    <name type="scientific">Granulibacter bethesdensis</name>
    <dbReference type="NCBI Taxonomy" id="364410"/>
    <lineage>
        <taxon>Bacteria</taxon>
        <taxon>Pseudomonadati</taxon>
        <taxon>Pseudomonadota</taxon>
        <taxon>Alphaproteobacteria</taxon>
        <taxon>Acetobacterales</taxon>
        <taxon>Acetobacteraceae</taxon>
        <taxon>Granulibacter</taxon>
    </lineage>
</organism>
<sequence length="380" mass="38736">MPQTNQPLLSDIINREGSPDALLTGQARRSFLIKLLSCAAMGAIPGSVLAIPRYGRAQSTASNLQAILVAGTENGALAPLAHAVADALGGHLNGSARPAIVFQGTADGVTGANQFEARTAPDGQTALLAPGAAALAWLAGDTRVHFDASGWVPVMAGTVSGVVLCRRDSFSLKSGSRPRIAVSGSVGPEMPVVLALDLLGLDPVPVLGITDTAAASSVLANGSVDAILLRGPAIHKSLSALSSVAQPLFTLDCVTEDGAPERDPALAGIPRCGEILAQHGVRGVSSPALLLALNAAMAASRLSFTLVLPHLSPAATIALWRRASGEAVTATDLATLAESGTISLLAHGAATSNTLATIPTTEALLQLRQWLGRRMNWRPA</sequence>
<evidence type="ECO:0000313" key="2">
    <source>
        <dbReference type="Proteomes" id="UP000019438"/>
    </source>
</evidence>
<dbReference type="EMBL" id="CP003181">
    <property type="protein sequence ID" value="AHJ62098.1"/>
    <property type="molecule type" value="Genomic_DNA"/>
</dbReference>
<evidence type="ECO:0000313" key="1">
    <source>
        <dbReference type="EMBL" id="AHJ62098.1"/>
    </source>
</evidence>
<dbReference type="Proteomes" id="UP000019438">
    <property type="component" value="Chromosome"/>
</dbReference>
<name>A0AAN0VEX2_9PROT</name>
<accession>A0AAN0VEX2</accession>
<protein>
    <submittedName>
        <fullName evidence="1">Uncharacterized protein</fullName>
    </submittedName>
</protein>
<proteinExistence type="predicted"/>